<sequence>MNKKDQFIGKIKPDINNFIHLIRNNRRCQEGNEKSFSLFNSPIEVIVLSNQVTDFNDIITKIVYYEDFNGSFSTKYVEQKLFELLHKILCDHSRANEYIGELYTNFIDDSKNNWRVIAQLENVRFVERAVFKLMDSTLKFMKPEELFDCTLKLMKPEDLSVSINSLQRDLLGPHYSNWELSHCIYTDVTAGDQLKAEELAIDNFNLSLNLLRLYFPNLNISIKRPISMSDTQEKIAYEIISTNVTKKYGNISVKNNEKRCIDLSPKIYDYLVKNGINSLSNNSQIGCALKISDVVKDCLYWYGLALNTSLLSAKFLHYVTILEAGLKLNREDSEVTQKITDRCSLFLETDVGRRRKIRKEIIKIYDLRSKVVHTGRILGKKSEKELEDMALQMRLTESASIYARSVLIKLIRENNQRNGDFEKFIQDLDDMNHKKCT</sequence>
<keyword evidence="2" id="KW-1185">Reference proteome</keyword>
<dbReference type="HOGENOM" id="CLU_620569_0_0_2"/>
<gene>
    <name evidence="1" type="ORF">MSHOH_2237</name>
</gene>
<evidence type="ECO:0000313" key="1">
    <source>
        <dbReference type="EMBL" id="AKB78720.1"/>
    </source>
</evidence>
<dbReference type="RefSeq" id="WP_048139897.1">
    <property type="nucleotide sequence ID" value="NZ_CP009516.1"/>
</dbReference>
<protein>
    <submittedName>
        <fullName evidence="1">Uncharacterized protein</fullName>
    </submittedName>
</protein>
<dbReference type="GeneID" id="24831492"/>
<dbReference type="Proteomes" id="UP000033101">
    <property type="component" value="Chromosome"/>
</dbReference>
<accession>A0A0E3WU41</accession>
<dbReference type="KEGG" id="mhor:MSHOH_2237"/>
<dbReference type="AlphaFoldDB" id="A0A0E3WU41"/>
<dbReference type="OrthoDB" id="377397at2157"/>
<name>A0A0E3WU41_9EURY</name>
<dbReference type="EMBL" id="CP009516">
    <property type="protein sequence ID" value="AKB78720.1"/>
    <property type="molecule type" value="Genomic_DNA"/>
</dbReference>
<dbReference type="PATRIC" id="fig|1434110.4.peg.2852"/>
<evidence type="ECO:0000313" key="2">
    <source>
        <dbReference type="Proteomes" id="UP000033101"/>
    </source>
</evidence>
<proteinExistence type="predicted"/>
<reference evidence="1 2" key="1">
    <citation type="submission" date="2014-07" db="EMBL/GenBank/DDBJ databases">
        <title>Methanogenic archaea and the global carbon cycle.</title>
        <authorList>
            <person name="Henriksen J.R."/>
            <person name="Luke J."/>
            <person name="Reinhart S."/>
            <person name="Benedict M.N."/>
            <person name="Youngblut N.D."/>
            <person name="Metcalf M.E."/>
            <person name="Whitaker R.J."/>
            <person name="Metcalf W.W."/>
        </authorList>
    </citation>
    <scope>NUCLEOTIDE SEQUENCE [LARGE SCALE GENOMIC DNA]</scope>
    <source>
        <strain evidence="1 2">HB-1</strain>
    </source>
</reference>
<organism evidence="1 2">
    <name type="scientific">Methanosarcina horonobensis HB-1 = JCM 15518</name>
    <dbReference type="NCBI Taxonomy" id="1434110"/>
    <lineage>
        <taxon>Archaea</taxon>
        <taxon>Methanobacteriati</taxon>
        <taxon>Methanobacteriota</taxon>
        <taxon>Stenosarchaea group</taxon>
        <taxon>Methanomicrobia</taxon>
        <taxon>Methanosarcinales</taxon>
        <taxon>Methanosarcinaceae</taxon>
        <taxon>Methanosarcina</taxon>
    </lineage>
</organism>